<dbReference type="PIRSF" id="PIRSF005496">
    <property type="entry name" value="ATP_hel_hrpB"/>
    <property type="match status" value="1"/>
</dbReference>
<evidence type="ECO:0000259" key="5">
    <source>
        <dbReference type="PROSITE" id="PS51192"/>
    </source>
</evidence>
<dbReference type="SMART" id="SM00487">
    <property type="entry name" value="DEXDc"/>
    <property type="match status" value="1"/>
</dbReference>
<accession>A0A433ZWW1</accession>
<evidence type="ECO:0000256" key="4">
    <source>
        <dbReference type="ARBA" id="ARBA00022840"/>
    </source>
</evidence>
<dbReference type="GO" id="GO:0003676">
    <property type="term" value="F:nucleic acid binding"/>
    <property type="evidence" value="ECO:0007669"/>
    <property type="project" value="InterPro"/>
</dbReference>
<evidence type="ECO:0000313" key="7">
    <source>
        <dbReference type="EMBL" id="RUT66628.1"/>
    </source>
</evidence>
<gene>
    <name evidence="7" type="ORF">CKG00_09715</name>
</gene>
<dbReference type="InterPro" id="IPR001650">
    <property type="entry name" value="Helicase_C-like"/>
</dbReference>
<feature type="domain" description="Helicase ATP-binding" evidence="5">
    <location>
        <begin position="14"/>
        <end position="177"/>
    </location>
</feature>
<dbReference type="Gene3D" id="3.40.50.300">
    <property type="entry name" value="P-loop containing nucleotide triphosphate hydrolases"/>
    <property type="match status" value="2"/>
</dbReference>
<dbReference type="PANTHER" id="PTHR43519:SF1">
    <property type="entry name" value="ATP-DEPENDENT RNA HELICASE HRPB"/>
    <property type="match status" value="1"/>
</dbReference>
<dbReference type="AlphaFoldDB" id="A0A433ZWW1"/>
<dbReference type="CDD" id="cd17990">
    <property type="entry name" value="DEXHc_HrpB"/>
    <property type="match status" value="1"/>
</dbReference>
<evidence type="ECO:0000313" key="8">
    <source>
        <dbReference type="Proteomes" id="UP000286908"/>
    </source>
</evidence>
<dbReference type="InterPro" id="IPR013689">
    <property type="entry name" value="RNA_helicase_ATP-dep_HrpB_C"/>
</dbReference>
<dbReference type="GO" id="GO:0005524">
    <property type="term" value="F:ATP binding"/>
    <property type="evidence" value="ECO:0007669"/>
    <property type="project" value="UniProtKB-KW"/>
</dbReference>
<dbReference type="GO" id="GO:0004386">
    <property type="term" value="F:helicase activity"/>
    <property type="evidence" value="ECO:0007669"/>
    <property type="project" value="UniProtKB-KW"/>
</dbReference>
<dbReference type="InterPro" id="IPR027417">
    <property type="entry name" value="P-loop_NTPase"/>
</dbReference>
<organism evidence="7 8">
    <name type="scientific">Morganella morganii</name>
    <name type="common">Proteus morganii</name>
    <dbReference type="NCBI Taxonomy" id="582"/>
    <lineage>
        <taxon>Bacteria</taxon>
        <taxon>Pseudomonadati</taxon>
        <taxon>Pseudomonadota</taxon>
        <taxon>Gammaproteobacteria</taxon>
        <taxon>Enterobacterales</taxon>
        <taxon>Morganellaceae</taxon>
        <taxon>Morganella</taxon>
    </lineage>
</organism>
<dbReference type="InterPro" id="IPR010225">
    <property type="entry name" value="HrpB"/>
</dbReference>
<dbReference type="NCBIfam" id="TIGR01970">
    <property type="entry name" value="DEAH_box_HrpB"/>
    <property type="match status" value="1"/>
</dbReference>
<dbReference type="CDD" id="cd18791">
    <property type="entry name" value="SF2_C_RHA"/>
    <property type="match status" value="1"/>
</dbReference>
<dbReference type="SMART" id="SM00490">
    <property type="entry name" value="HELICc"/>
    <property type="match status" value="1"/>
</dbReference>
<dbReference type="InterPro" id="IPR011545">
    <property type="entry name" value="DEAD/DEAH_box_helicase_dom"/>
</dbReference>
<evidence type="ECO:0000256" key="3">
    <source>
        <dbReference type="ARBA" id="ARBA00022806"/>
    </source>
</evidence>
<dbReference type="GO" id="GO:0016787">
    <property type="term" value="F:hydrolase activity"/>
    <property type="evidence" value="ECO:0007669"/>
    <property type="project" value="UniProtKB-KW"/>
</dbReference>
<keyword evidence="1" id="KW-0547">Nucleotide-binding</keyword>
<dbReference type="InterPro" id="IPR049614">
    <property type="entry name" value="HrpB_DEXH"/>
</dbReference>
<dbReference type="PROSITE" id="PS51192">
    <property type="entry name" value="HELICASE_ATP_BIND_1"/>
    <property type="match status" value="1"/>
</dbReference>
<dbReference type="SUPFAM" id="SSF52540">
    <property type="entry name" value="P-loop containing nucleoside triphosphate hydrolases"/>
    <property type="match status" value="1"/>
</dbReference>
<dbReference type="Proteomes" id="UP000286908">
    <property type="component" value="Unassembled WGS sequence"/>
</dbReference>
<proteinExistence type="predicted"/>
<dbReference type="Pfam" id="PF00271">
    <property type="entry name" value="Helicase_C"/>
    <property type="match status" value="1"/>
</dbReference>
<keyword evidence="2" id="KW-0378">Hydrolase</keyword>
<reference evidence="7 8" key="1">
    <citation type="submission" date="2017-08" db="EMBL/GenBank/DDBJ databases">
        <title>Draft genome sequence of pheromone producing symbiont Morganella morganii, of the female New Zealand grass grub Costelytra giveni.</title>
        <authorList>
            <person name="Laugraud A."/>
            <person name="Young S.D."/>
            <person name="Hurst M.H."/>
        </authorList>
    </citation>
    <scope>NUCLEOTIDE SEQUENCE [LARGE SCALE GENOMIC DNA]</scope>
    <source>
        <strain evidence="7 8">MMsCG</strain>
    </source>
</reference>
<evidence type="ECO:0000256" key="1">
    <source>
        <dbReference type="ARBA" id="ARBA00022741"/>
    </source>
</evidence>
<feature type="domain" description="Helicase C-terminal" evidence="6">
    <location>
        <begin position="203"/>
        <end position="368"/>
    </location>
</feature>
<dbReference type="OrthoDB" id="9805617at2"/>
<sequence length="816" mass="89970">MTYSPVCNIYPALSTALKSAPQVLLQAPTGSGKSTILPLLMLKDASVTGRVIMLEPRRIAARSVAHRLASQLGERPGETVGYRMRGETWVSSATRFEVVTEGILVRMLQQDPELSEVSIIILDEFHERNLQADLALALLLDVQSSLRDDLRLLVMSATLDNEQLLSLLPQAEVITAEGRAFPVEKRYLPLSAHQPFISEVARAVLQLYQQEEGSVLVFLPGQAEICRLQEQLTGKTDTDTLICPLYGALSLKEQQQAIEPPPSGMRKIVLATNIAETSLTIEGVTLVVDSCLEKTAQFDPRSGLTRLVRSRISRSSMTQRAGRAGRLAPGICLHLCGQAEAERAAAHSEPEISHSDLAGLMLNLAQWGCREVSQLAWLDTPPAVAVQVAKKLLTEMGCLLPQGGLTAKGEAMAASGTEPRLSALWLYTLNEEPAQIYYAARLIAALEEPSREGSGNLLHDLTHPSARWDKRAHQLLQAAGLPVRKPAHDPDSGWLCRTLLQGFPDRIAGNRGRSGTFLLANGTGAVTDESSPLGNESGLIAPLILQNDQQANARILKAVPFELLQLADMAPHLLKTENRLTRDENKGSWQAWQAVTCGQLIIERKPLAAPSDEIVREALLSWIREQGLSVLPLNEACEQLLIRQQLANDLFPEQTLSAADNDTLLATLETWLSPYLTGVRNQQQLAKLDLYGALRQRMDWSQQQWLDAQFPRHFEVPTGTRIPVEYAADKPPVMAVRIQEMYGVRETPVVAQGRLPVTVSLLSPAHRPLQVTADLKAFWGGSYREVQKEMKGRYPKHFWPDDPANAQPTKRVKKFM</sequence>
<dbReference type="FunFam" id="3.40.50.300:FF:002125">
    <property type="entry name" value="ATP-dependent helicase HrpB"/>
    <property type="match status" value="1"/>
</dbReference>
<name>A0A433ZWW1_MORMO</name>
<comment type="caution">
    <text evidence="7">The sequence shown here is derived from an EMBL/GenBank/DDBJ whole genome shotgun (WGS) entry which is preliminary data.</text>
</comment>
<dbReference type="NCBIfam" id="NF008662">
    <property type="entry name" value="PRK11664.1"/>
    <property type="match status" value="1"/>
</dbReference>
<keyword evidence="3 7" id="KW-0347">Helicase</keyword>
<dbReference type="EMBL" id="NRQY01000001">
    <property type="protein sequence ID" value="RUT66628.1"/>
    <property type="molecule type" value="Genomic_DNA"/>
</dbReference>
<keyword evidence="4" id="KW-0067">ATP-binding</keyword>
<dbReference type="Pfam" id="PF00270">
    <property type="entry name" value="DEAD"/>
    <property type="match status" value="1"/>
</dbReference>
<evidence type="ECO:0000256" key="2">
    <source>
        <dbReference type="ARBA" id="ARBA00022801"/>
    </source>
</evidence>
<dbReference type="Pfam" id="PF08482">
    <property type="entry name" value="HrpB_C"/>
    <property type="match status" value="1"/>
</dbReference>
<evidence type="ECO:0000259" key="6">
    <source>
        <dbReference type="PROSITE" id="PS51194"/>
    </source>
</evidence>
<dbReference type="PANTHER" id="PTHR43519">
    <property type="entry name" value="ATP-DEPENDENT RNA HELICASE HRPB"/>
    <property type="match status" value="1"/>
</dbReference>
<dbReference type="PROSITE" id="PS51194">
    <property type="entry name" value="HELICASE_CTER"/>
    <property type="match status" value="1"/>
</dbReference>
<protein>
    <submittedName>
        <fullName evidence="7">ATP-dependent helicase HrpB</fullName>
    </submittedName>
</protein>
<dbReference type="InterPro" id="IPR014001">
    <property type="entry name" value="Helicase_ATP-bd"/>
</dbReference>